<name>A0A427B8R9_ENSVE</name>
<feature type="transmembrane region" description="Helical" evidence="1">
    <location>
        <begin position="6"/>
        <end position="26"/>
    </location>
</feature>
<comment type="caution">
    <text evidence="2">The sequence shown here is derived from an EMBL/GenBank/DDBJ whole genome shotgun (WGS) entry which is preliminary data.</text>
</comment>
<dbReference type="AlphaFoldDB" id="A0A427B8R9"/>
<evidence type="ECO:0000256" key="1">
    <source>
        <dbReference type="SAM" id="Phobius"/>
    </source>
</evidence>
<reference evidence="2 3" key="1">
    <citation type="journal article" date="2014" name="Agronomy (Basel)">
        <title>A Draft Genome Sequence for Ensete ventricosum, the Drought-Tolerant Tree Against Hunger.</title>
        <authorList>
            <person name="Harrison J."/>
            <person name="Moore K.A."/>
            <person name="Paszkiewicz K."/>
            <person name="Jones T."/>
            <person name="Grant M."/>
            <person name="Ambacheew D."/>
            <person name="Muzemil S."/>
            <person name="Studholme D.J."/>
        </authorList>
    </citation>
    <scope>NUCLEOTIDE SEQUENCE [LARGE SCALE GENOMIC DNA]</scope>
</reference>
<sequence>MGGKSTSYAELLTYLPIPIMALVAFIGRKKEDSAVVESPDKRVSRTATGLGCSGFSLVLVLSGATEFSLVKELGGRVDCVNASNFPSDEPW</sequence>
<keyword evidence="1" id="KW-1133">Transmembrane helix</keyword>
<accession>A0A427B8R9</accession>
<proteinExistence type="predicted"/>
<dbReference type="Proteomes" id="UP000287651">
    <property type="component" value="Unassembled WGS sequence"/>
</dbReference>
<dbReference type="EMBL" id="AMZH03000221">
    <property type="protein sequence ID" value="RRT84854.1"/>
    <property type="molecule type" value="Genomic_DNA"/>
</dbReference>
<protein>
    <submittedName>
        <fullName evidence="2">Uncharacterized protein</fullName>
    </submittedName>
</protein>
<evidence type="ECO:0000313" key="2">
    <source>
        <dbReference type="EMBL" id="RRT84854.1"/>
    </source>
</evidence>
<organism evidence="2 3">
    <name type="scientific">Ensete ventricosum</name>
    <name type="common">Abyssinian banana</name>
    <name type="synonym">Musa ensete</name>
    <dbReference type="NCBI Taxonomy" id="4639"/>
    <lineage>
        <taxon>Eukaryota</taxon>
        <taxon>Viridiplantae</taxon>
        <taxon>Streptophyta</taxon>
        <taxon>Embryophyta</taxon>
        <taxon>Tracheophyta</taxon>
        <taxon>Spermatophyta</taxon>
        <taxon>Magnoliopsida</taxon>
        <taxon>Liliopsida</taxon>
        <taxon>Zingiberales</taxon>
        <taxon>Musaceae</taxon>
        <taxon>Ensete</taxon>
    </lineage>
</organism>
<keyword evidence="1" id="KW-0812">Transmembrane</keyword>
<feature type="transmembrane region" description="Helical" evidence="1">
    <location>
        <begin position="47"/>
        <end position="65"/>
    </location>
</feature>
<keyword evidence="1" id="KW-0472">Membrane</keyword>
<gene>
    <name evidence="2" type="ORF">B296_00013094</name>
</gene>
<evidence type="ECO:0000313" key="3">
    <source>
        <dbReference type="Proteomes" id="UP000287651"/>
    </source>
</evidence>